<dbReference type="PANTHER" id="PTHR30026:SF20">
    <property type="entry name" value="OUTER MEMBRANE PROTEIN TOLC"/>
    <property type="match status" value="1"/>
</dbReference>
<comment type="similarity">
    <text evidence="2">Belongs to the outer membrane factor (OMF) (TC 1.B.17) family.</text>
</comment>
<dbReference type="InterPro" id="IPR003423">
    <property type="entry name" value="OMP_efflux"/>
</dbReference>
<dbReference type="Gene3D" id="1.20.1600.10">
    <property type="entry name" value="Outer membrane efflux proteins (OEP)"/>
    <property type="match status" value="1"/>
</dbReference>
<comment type="subcellular location">
    <subcellularLocation>
        <location evidence="1">Cell outer membrane</location>
    </subcellularLocation>
</comment>
<dbReference type="EMBL" id="JBHSAS010000006">
    <property type="protein sequence ID" value="MFC4026830.1"/>
    <property type="molecule type" value="Genomic_DNA"/>
</dbReference>
<evidence type="ECO:0000256" key="2">
    <source>
        <dbReference type="ARBA" id="ARBA00007613"/>
    </source>
</evidence>
<gene>
    <name evidence="9" type="ORF">ACFOS1_05395</name>
</gene>
<comment type="caution">
    <text evidence="9">The sequence shown here is derived from an EMBL/GenBank/DDBJ whole genome shotgun (WGS) entry which is preliminary data.</text>
</comment>
<keyword evidence="6" id="KW-0472">Membrane</keyword>
<evidence type="ECO:0000313" key="10">
    <source>
        <dbReference type="Proteomes" id="UP001595793"/>
    </source>
</evidence>
<keyword evidence="5" id="KW-0812">Transmembrane</keyword>
<keyword evidence="4" id="KW-1134">Transmembrane beta strand</keyword>
<accession>A0ABV8H7R1</accession>
<keyword evidence="3" id="KW-0813">Transport</keyword>
<evidence type="ECO:0000256" key="3">
    <source>
        <dbReference type="ARBA" id="ARBA00022448"/>
    </source>
</evidence>
<reference evidence="10" key="1">
    <citation type="journal article" date="2019" name="Int. J. Syst. Evol. Microbiol.">
        <title>The Global Catalogue of Microorganisms (GCM) 10K type strain sequencing project: providing services to taxonomists for standard genome sequencing and annotation.</title>
        <authorList>
            <consortium name="The Broad Institute Genomics Platform"/>
            <consortium name="The Broad Institute Genome Sequencing Center for Infectious Disease"/>
            <person name="Wu L."/>
            <person name="Ma J."/>
        </authorList>
    </citation>
    <scope>NUCLEOTIDE SEQUENCE [LARGE SCALE GENOMIC DNA]</scope>
    <source>
        <strain evidence="10">CECT 9128</strain>
    </source>
</reference>
<evidence type="ECO:0000313" key="9">
    <source>
        <dbReference type="EMBL" id="MFC4026830.1"/>
    </source>
</evidence>
<evidence type="ECO:0000256" key="4">
    <source>
        <dbReference type="ARBA" id="ARBA00022452"/>
    </source>
</evidence>
<dbReference type="InterPro" id="IPR051906">
    <property type="entry name" value="TolC-like"/>
</dbReference>
<evidence type="ECO:0000256" key="7">
    <source>
        <dbReference type="ARBA" id="ARBA00023237"/>
    </source>
</evidence>
<protein>
    <submittedName>
        <fullName evidence="9">TolC family protein</fullName>
    </submittedName>
</protein>
<feature type="chain" id="PRO_5045062230" evidence="8">
    <location>
        <begin position="23"/>
        <end position="481"/>
    </location>
</feature>
<dbReference type="Proteomes" id="UP001595793">
    <property type="component" value="Unassembled WGS sequence"/>
</dbReference>
<name>A0ABV8H7R1_9FLAO</name>
<proteinExistence type="inferred from homology"/>
<evidence type="ECO:0000256" key="1">
    <source>
        <dbReference type="ARBA" id="ARBA00004442"/>
    </source>
</evidence>
<keyword evidence="8" id="KW-0732">Signal</keyword>
<evidence type="ECO:0000256" key="5">
    <source>
        <dbReference type="ARBA" id="ARBA00022692"/>
    </source>
</evidence>
<dbReference type="PANTHER" id="PTHR30026">
    <property type="entry name" value="OUTER MEMBRANE PROTEIN TOLC"/>
    <property type="match status" value="1"/>
</dbReference>
<dbReference type="RefSeq" id="WP_290235586.1">
    <property type="nucleotide sequence ID" value="NZ_JAUFPZ010000002.1"/>
</dbReference>
<evidence type="ECO:0000256" key="8">
    <source>
        <dbReference type="SAM" id="SignalP"/>
    </source>
</evidence>
<dbReference type="SUPFAM" id="SSF56954">
    <property type="entry name" value="Outer membrane efflux proteins (OEP)"/>
    <property type="match status" value="1"/>
</dbReference>
<evidence type="ECO:0000256" key="6">
    <source>
        <dbReference type="ARBA" id="ARBA00023136"/>
    </source>
</evidence>
<feature type="signal peptide" evidence="8">
    <location>
        <begin position="1"/>
        <end position="22"/>
    </location>
</feature>
<keyword evidence="10" id="KW-1185">Reference proteome</keyword>
<dbReference type="Pfam" id="PF02321">
    <property type="entry name" value="OEP"/>
    <property type="match status" value="2"/>
</dbReference>
<sequence length="481" mass="54298">MRQKLTKSLFAMFLVISTGLYAQTDNAPQSYSFSLEEAIRYGLDHNVEAVNAQKDIAISLKQKWEIIAQGLPQISAAADYQNNLKQPVSLLPAAAFDNTQSTVNIVEKYFDNVNRNNVSVSPPGGFIPVVFGTKQSMNATATWNQIIFDGSYIVGIQSAKTLLQITENAKTKTDQEVKKGVINAYGNVLLAEENVDILKMNVESVQSTYDETKATFENGLAEEEDVEQLEITLLTLKNNLNRSKRMKQIAYEMLNITLGLPVEADITLTEELEALAMQYFDLAILEKEIPVEDNIDYRIAKNTAESAEIEVKLEQAKALPSLTGYVNYGYQGFSQKFTFLTDNQDYFDQSVLGISLNIPIFSSGMRSARTQQQKIALEQALMDLEYTENEVKQQINSAKTEYEYSLDNYQVQKKNLALSERIENKNKIKFEEGVASSFELNEAQRQLYTAQQDYLQSMLNVITTKVELENLLDTTKYEDQE</sequence>
<organism evidence="9 10">
    <name type="scientific">Zunongwangia endophytica</name>
    <dbReference type="NCBI Taxonomy" id="1808945"/>
    <lineage>
        <taxon>Bacteria</taxon>
        <taxon>Pseudomonadati</taxon>
        <taxon>Bacteroidota</taxon>
        <taxon>Flavobacteriia</taxon>
        <taxon>Flavobacteriales</taxon>
        <taxon>Flavobacteriaceae</taxon>
        <taxon>Zunongwangia</taxon>
    </lineage>
</organism>
<keyword evidence="7" id="KW-0998">Cell outer membrane</keyword>